<dbReference type="Proteomes" id="UP000507470">
    <property type="component" value="Unassembled WGS sequence"/>
</dbReference>
<proteinExistence type="predicted"/>
<feature type="region of interest" description="Disordered" evidence="1">
    <location>
        <begin position="400"/>
        <end position="421"/>
    </location>
</feature>
<feature type="compositionally biased region" description="Polar residues" evidence="1">
    <location>
        <begin position="259"/>
        <end position="284"/>
    </location>
</feature>
<organism evidence="2 3">
    <name type="scientific">Mytilus coruscus</name>
    <name type="common">Sea mussel</name>
    <dbReference type="NCBI Taxonomy" id="42192"/>
    <lineage>
        <taxon>Eukaryota</taxon>
        <taxon>Metazoa</taxon>
        <taxon>Spiralia</taxon>
        <taxon>Lophotrochozoa</taxon>
        <taxon>Mollusca</taxon>
        <taxon>Bivalvia</taxon>
        <taxon>Autobranchia</taxon>
        <taxon>Pteriomorphia</taxon>
        <taxon>Mytilida</taxon>
        <taxon>Mytiloidea</taxon>
        <taxon>Mytilidae</taxon>
        <taxon>Mytilinae</taxon>
        <taxon>Mytilus</taxon>
    </lineage>
</organism>
<evidence type="ECO:0000313" key="3">
    <source>
        <dbReference type="Proteomes" id="UP000507470"/>
    </source>
</evidence>
<feature type="compositionally biased region" description="Polar residues" evidence="1">
    <location>
        <begin position="192"/>
        <end position="204"/>
    </location>
</feature>
<feature type="compositionally biased region" description="Polar residues" evidence="1">
    <location>
        <begin position="219"/>
        <end position="232"/>
    </location>
</feature>
<feature type="region of interest" description="Disordered" evidence="1">
    <location>
        <begin position="244"/>
        <end position="297"/>
    </location>
</feature>
<sequence>MSSLILNFIQVTPRTLRKRKSRNTEMKEQGTEDGENSSQISDNVANESDQTIPLITDTQMEQSEVNMPEELDKEEVLLTEKSLSVLKEGEQLLTQKSSVEPNKESISHTKKSLEIMTKTEILASEKSIDVSIPPEIPPEKSSCMSKKDILLSEMLSDVSAKEDTLQLEKSLDVSTTEHILLPQKTLKPKNSLDVSSKAGTPEYENSSKAEILEYKKTSEPSNKAKTPESNMSADVANKAKTPEYNMSSDVSNKAKIPESNMSSDVSNKTKTTESNMSSDVSNKAETPVLKNLKRKHRKITTTSNDTVMDVFDKAITICIEDEESDEDDAGKQKQNCNEQVQRSKRSFKEIIELRKKIGNTEFKSDEKAVNVESEKRKKDRDVQLITLSNDNLSQECIKTKSGKKNTCKNQSAESNLDEDDDHSIDNIIPSIQSDPVLHQHQKNVSRQYQGFPRPVDSHDEDAIAAARLMTDMASCRNISYLPHSNGAETHVTNSRYGYCSSVDHSEVYTRPSYHGNYPLQAMYGQSPSNTWQPNMLGQPSHDPYGQWEGNFQNIAMYDSNNNIINQGHPSFQSPENAPYGNVGMPVRMSGSNTSQHRMSYQFDDDAKMPPDYRNFHPLPMGVPLDYSVPRVGMSGQNISFQEVGNVPMDCRRQVRKIILLDQKHGKRNFEDDGSSPTKRRKRSRQQQIPQDSVANYDEIVKNLFVPAPPSKTVLIHPKFISKDRGSKVDVDPTHVRSISHRGLIRKYIDYLLMENEYITEISKAVSLPMDNCVMDDPYLMDVIRVKIPFPTPKYMQFLKDFYPAIQVDWKALNHQLDKYRSGGDGAEKFHSYYLDNRAVPVLLGEAFYFFQREGDRKVMEEKKKC</sequence>
<name>A0A6J8AZI1_MYTCO</name>
<gene>
    <name evidence="2" type="ORF">MCOR_13386</name>
</gene>
<feature type="region of interest" description="Disordered" evidence="1">
    <location>
        <begin position="17"/>
        <end position="53"/>
    </location>
</feature>
<protein>
    <submittedName>
        <fullName evidence="2">Uncharacterized protein</fullName>
    </submittedName>
</protein>
<reference evidence="2 3" key="1">
    <citation type="submission" date="2020-06" db="EMBL/GenBank/DDBJ databases">
        <authorList>
            <person name="Li R."/>
            <person name="Bekaert M."/>
        </authorList>
    </citation>
    <scope>NUCLEOTIDE SEQUENCE [LARGE SCALE GENOMIC DNA]</scope>
    <source>
        <strain evidence="3">wild</strain>
    </source>
</reference>
<accession>A0A6J8AZI1</accession>
<keyword evidence="3" id="KW-1185">Reference proteome</keyword>
<dbReference type="EMBL" id="CACVKT020002232">
    <property type="protein sequence ID" value="CAC5376898.1"/>
    <property type="molecule type" value="Genomic_DNA"/>
</dbReference>
<feature type="region of interest" description="Disordered" evidence="1">
    <location>
        <begin position="214"/>
        <end position="233"/>
    </location>
</feature>
<feature type="region of interest" description="Disordered" evidence="1">
    <location>
        <begin position="189"/>
        <end position="209"/>
    </location>
</feature>
<feature type="region of interest" description="Disordered" evidence="1">
    <location>
        <begin position="665"/>
        <end position="690"/>
    </location>
</feature>
<evidence type="ECO:0000256" key="1">
    <source>
        <dbReference type="SAM" id="MobiDB-lite"/>
    </source>
</evidence>
<dbReference type="OrthoDB" id="6071018at2759"/>
<dbReference type="AlphaFoldDB" id="A0A6J8AZI1"/>
<feature type="compositionally biased region" description="Polar residues" evidence="1">
    <location>
        <begin position="36"/>
        <end position="53"/>
    </location>
</feature>
<evidence type="ECO:0000313" key="2">
    <source>
        <dbReference type="EMBL" id="CAC5376898.1"/>
    </source>
</evidence>